<evidence type="ECO:0000256" key="6">
    <source>
        <dbReference type="SAM" id="MobiDB-lite"/>
    </source>
</evidence>
<keyword evidence="2" id="KW-0808">Transferase</keyword>
<feature type="compositionally biased region" description="Low complexity" evidence="6">
    <location>
        <begin position="451"/>
        <end position="463"/>
    </location>
</feature>
<dbReference type="SUPFAM" id="SSF56112">
    <property type="entry name" value="Protein kinase-like (PK-like)"/>
    <property type="match status" value="1"/>
</dbReference>
<keyword evidence="3" id="KW-0547">Nucleotide-binding</keyword>
<evidence type="ECO:0000256" key="5">
    <source>
        <dbReference type="ARBA" id="ARBA00022840"/>
    </source>
</evidence>
<dbReference type="GO" id="GO:0005524">
    <property type="term" value="F:ATP binding"/>
    <property type="evidence" value="ECO:0007669"/>
    <property type="project" value="UniProtKB-KW"/>
</dbReference>
<name>A0AAD6F8B9_9TELE</name>
<keyword evidence="9" id="KW-1185">Reference proteome</keyword>
<reference evidence="8" key="1">
    <citation type="submission" date="2022-11" db="EMBL/GenBank/DDBJ databases">
        <title>Chromosome-level genome of Pogonophryne albipinna.</title>
        <authorList>
            <person name="Jo E."/>
        </authorList>
    </citation>
    <scope>NUCLEOTIDE SEQUENCE</scope>
    <source>
        <strain evidence="8">SGF0006</strain>
        <tissue evidence="8">Muscle</tissue>
    </source>
</reference>
<dbReference type="InterPro" id="IPR011009">
    <property type="entry name" value="Kinase-like_dom_sf"/>
</dbReference>
<feature type="compositionally biased region" description="Polar residues" evidence="6">
    <location>
        <begin position="411"/>
        <end position="442"/>
    </location>
</feature>
<dbReference type="InterPro" id="IPR008271">
    <property type="entry name" value="Ser/Thr_kinase_AS"/>
</dbReference>
<dbReference type="PROSITE" id="PS50011">
    <property type="entry name" value="PROTEIN_KINASE_DOM"/>
    <property type="match status" value="1"/>
</dbReference>
<organism evidence="8 9">
    <name type="scientific">Pogonophryne albipinna</name>
    <dbReference type="NCBI Taxonomy" id="1090488"/>
    <lineage>
        <taxon>Eukaryota</taxon>
        <taxon>Metazoa</taxon>
        <taxon>Chordata</taxon>
        <taxon>Craniata</taxon>
        <taxon>Vertebrata</taxon>
        <taxon>Euteleostomi</taxon>
        <taxon>Actinopterygii</taxon>
        <taxon>Neopterygii</taxon>
        <taxon>Teleostei</taxon>
        <taxon>Neoteleostei</taxon>
        <taxon>Acanthomorphata</taxon>
        <taxon>Eupercaria</taxon>
        <taxon>Perciformes</taxon>
        <taxon>Notothenioidei</taxon>
        <taxon>Pogonophryne</taxon>
    </lineage>
</organism>
<dbReference type="Gene3D" id="1.10.510.10">
    <property type="entry name" value="Transferase(Phosphotransferase) domain 1"/>
    <property type="match status" value="1"/>
</dbReference>
<feature type="domain" description="Protein kinase" evidence="7">
    <location>
        <begin position="107"/>
        <end position="363"/>
    </location>
</feature>
<dbReference type="GO" id="GO:0004674">
    <property type="term" value="F:protein serine/threonine kinase activity"/>
    <property type="evidence" value="ECO:0007669"/>
    <property type="project" value="UniProtKB-KW"/>
</dbReference>
<evidence type="ECO:0000256" key="3">
    <source>
        <dbReference type="ARBA" id="ARBA00022741"/>
    </source>
</evidence>
<dbReference type="Pfam" id="PF00069">
    <property type="entry name" value="Pkinase"/>
    <property type="match status" value="1"/>
</dbReference>
<evidence type="ECO:0000256" key="2">
    <source>
        <dbReference type="ARBA" id="ARBA00022679"/>
    </source>
</evidence>
<dbReference type="InterPro" id="IPR000719">
    <property type="entry name" value="Prot_kinase_dom"/>
</dbReference>
<protein>
    <recommendedName>
        <fullName evidence="7">Protein kinase domain-containing protein</fullName>
    </recommendedName>
</protein>
<dbReference type="Proteomes" id="UP001219934">
    <property type="component" value="Unassembled WGS sequence"/>
</dbReference>
<gene>
    <name evidence="8" type="ORF">JOQ06_003433</name>
</gene>
<dbReference type="AlphaFoldDB" id="A0AAD6F8B9"/>
<dbReference type="FunFam" id="1.10.510.10:FF:000026">
    <property type="entry name" value="Calcium/calmodulin-dependent protein kinase type 1"/>
    <property type="match status" value="1"/>
</dbReference>
<evidence type="ECO:0000313" key="9">
    <source>
        <dbReference type="Proteomes" id="UP001219934"/>
    </source>
</evidence>
<keyword evidence="5" id="KW-0067">ATP-binding</keyword>
<keyword evidence="4" id="KW-0418">Kinase</keyword>
<feature type="region of interest" description="Disordered" evidence="6">
    <location>
        <begin position="411"/>
        <end position="482"/>
    </location>
</feature>
<accession>A0AAD6F8B9</accession>
<dbReference type="PANTHER" id="PTHR24347">
    <property type="entry name" value="SERINE/THREONINE-PROTEIN KINASE"/>
    <property type="match status" value="1"/>
</dbReference>
<dbReference type="SMART" id="SM00220">
    <property type="entry name" value="S_TKc"/>
    <property type="match status" value="1"/>
</dbReference>
<comment type="caution">
    <text evidence="8">The sequence shown here is derived from an EMBL/GenBank/DDBJ whole genome shotgun (WGS) entry which is preliminary data.</text>
</comment>
<sequence>MARENGDTGRGETWKKQEDDIKQIFDFKEVLGTSAVISALASRFWAGYGACGAGVGDGEVISDQHKSSWWLWLWNRAPPPPHLLIMSYTSLCAPPFNSNSVTSLSDTLPAETVSVGAFSEVILAQERLTSRMFAVKCIPKKALKGKESSIENEIAVLRKIKHENIVALEDIYESPDHLYLIMQLVSGGELFDRIVEKGFYTEKDASTLIRQVLDAVNYLHKMGIVHRDLKPENLLYFNAQDESKIMISDFGLSKMEGSGDVMSTACGTPGYVAPEVLAQKPYSKAVDCWSIGVIAYILLCGYPPFYDENDSKLFEQILKADYEFDTPYWDDISDSAKDFIGSLMEKDPEKRFTCDQALRHPWISGDTALCKNIHESVSRQIKKNFAKSKWRQAFNATAVVRHMRRLQLGSSMGSSMDASNLPTRPSQTGQSQNTGQATQSQDAAAPVTPCSLASAASSPAAGADLTQQHPTVVTPPMLTETK</sequence>
<evidence type="ECO:0000313" key="8">
    <source>
        <dbReference type="EMBL" id="KAJ4924477.1"/>
    </source>
</evidence>
<evidence type="ECO:0000256" key="4">
    <source>
        <dbReference type="ARBA" id="ARBA00022777"/>
    </source>
</evidence>
<dbReference type="EMBL" id="JAPTMU010000022">
    <property type="protein sequence ID" value="KAJ4924477.1"/>
    <property type="molecule type" value="Genomic_DNA"/>
</dbReference>
<evidence type="ECO:0000259" key="7">
    <source>
        <dbReference type="PROSITE" id="PS50011"/>
    </source>
</evidence>
<dbReference type="Gene3D" id="3.30.200.20">
    <property type="entry name" value="Phosphorylase Kinase, domain 1"/>
    <property type="match status" value="1"/>
</dbReference>
<proteinExistence type="predicted"/>
<evidence type="ECO:0000256" key="1">
    <source>
        <dbReference type="ARBA" id="ARBA00022527"/>
    </source>
</evidence>
<keyword evidence="1" id="KW-0723">Serine/threonine-protein kinase</keyword>
<dbReference type="PROSITE" id="PS00108">
    <property type="entry name" value="PROTEIN_KINASE_ST"/>
    <property type="match status" value="1"/>
</dbReference>